<gene>
    <name evidence="1" type="ORF">G3M99_01585</name>
</gene>
<proteinExistence type="predicted"/>
<name>A0A6M0GYP0_9CLOT</name>
<evidence type="ECO:0000313" key="2">
    <source>
        <dbReference type="Proteomes" id="UP000481872"/>
    </source>
</evidence>
<dbReference type="RefSeq" id="WP_061994843.1">
    <property type="nucleotide sequence ID" value="NZ_JAAGPU010000001.1"/>
</dbReference>
<organism evidence="1 2">
    <name type="scientific">Clostridium senegalense</name>
    <dbReference type="NCBI Taxonomy" id="1465809"/>
    <lineage>
        <taxon>Bacteria</taxon>
        <taxon>Bacillati</taxon>
        <taxon>Bacillota</taxon>
        <taxon>Clostridia</taxon>
        <taxon>Eubacteriales</taxon>
        <taxon>Clostridiaceae</taxon>
        <taxon>Clostridium</taxon>
    </lineage>
</organism>
<keyword evidence="2" id="KW-1185">Reference proteome</keyword>
<sequence length="231" mass="27723">MNIVFYGNENDTKAVKIKKNIFNKFKVEEEYSFDKIFSINLKNKNINVLVEGEELFIKVISIPKVKKNQISSLVKNEVTLRYGDKVMFKYSVLEEKDNIFKIILYCFHEKKYSLLNDKRIGYSRNLKVEFLQNYVLKYYSKYIQEEKYKMIFQYKNFIYFIKVNKENLLFNKVMKITDTEKINKLLDEFIKDNKTIYHFNSNNIEKLTKGKNVVELLPLTVDQVIKFAIAR</sequence>
<protein>
    <submittedName>
        <fullName evidence="1">Uncharacterized protein</fullName>
    </submittedName>
</protein>
<dbReference type="Proteomes" id="UP000481872">
    <property type="component" value="Unassembled WGS sequence"/>
</dbReference>
<accession>A0A6M0GYP0</accession>
<dbReference type="EMBL" id="JAAGPU010000001">
    <property type="protein sequence ID" value="NEU03565.1"/>
    <property type="molecule type" value="Genomic_DNA"/>
</dbReference>
<evidence type="ECO:0000313" key="1">
    <source>
        <dbReference type="EMBL" id="NEU03565.1"/>
    </source>
</evidence>
<dbReference type="AlphaFoldDB" id="A0A6M0GYP0"/>
<comment type="caution">
    <text evidence="1">The sequence shown here is derived from an EMBL/GenBank/DDBJ whole genome shotgun (WGS) entry which is preliminary data.</text>
</comment>
<reference evidence="1 2" key="1">
    <citation type="submission" date="2020-02" db="EMBL/GenBank/DDBJ databases">
        <title>Genome assembly of a novel Clostridium senegalense strain.</title>
        <authorList>
            <person name="Gupta T.B."/>
            <person name="Jauregui R."/>
            <person name="Maclean P."/>
            <person name="Nawarathana A."/>
            <person name="Brightwell G."/>
        </authorList>
    </citation>
    <scope>NUCLEOTIDE SEQUENCE [LARGE SCALE GENOMIC DNA]</scope>
    <source>
        <strain evidence="1 2">AGRFS4</strain>
    </source>
</reference>